<dbReference type="STRING" id="1802301.A2664_00580"/>
<evidence type="ECO:0000256" key="1">
    <source>
        <dbReference type="ARBA" id="ARBA00004286"/>
    </source>
</evidence>
<proteinExistence type="predicted"/>
<evidence type="ECO:0000313" key="7">
    <source>
        <dbReference type="EMBL" id="OHA18425.1"/>
    </source>
</evidence>
<keyword evidence="4" id="KW-0808">Transferase</keyword>
<reference evidence="7 8" key="1">
    <citation type="journal article" date="2016" name="Nat. Commun.">
        <title>Thousands of microbial genomes shed light on interconnected biogeochemical processes in an aquifer system.</title>
        <authorList>
            <person name="Anantharaman K."/>
            <person name="Brown C.T."/>
            <person name="Hug L.A."/>
            <person name="Sharon I."/>
            <person name="Castelle C.J."/>
            <person name="Probst A.J."/>
            <person name="Thomas B.C."/>
            <person name="Singh A."/>
            <person name="Wilkins M.J."/>
            <person name="Karaoz U."/>
            <person name="Brodie E.L."/>
            <person name="Williams K.H."/>
            <person name="Hubbard S.S."/>
            <person name="Banfield J.F."/>
        </authorList>
    </citation>
    <scope>NUCLEOTIDE SEQUENCE [LARGE SCALE GENOMIC DNA]</scope>
</reference>
<dbReference type="AlphaFoldDB" id="A0A1G2M3F0"/>
<protein>
    <recommendedName>
        <fullName evidence="6">SET domain-containing protein</fullName>
    </recommendedName>
</protein>
<feature type="domain" description="SET" evidence="6">
    <location>
        <begin position="4"/>
        <end position="109"/>
    </location>
</feature>
<dbReference type="Pfam" id="PF00856">
    <property type="entry name" value="SET"/>
    <property type="match status" value="1"/>
</dbReference>
<keyword evidence="5" id="KW-0949">S-adenosyl-L-methionine</keyword>
<dbReference type="InterPro" id="IPR001214">
    <property type="entry name" value="SET_dom"/>
</dbReference>
<evidence type="ECO:0000259" key="6">
    <source>
        <dbReference type="PROSITE" id="PS50280"/>
    </source>
</evidence>
<dbReference type="Gene3D" id="2.170.270.10">
    <property type="entry name" value="SET domain"/>
    <property type="match status" value="1"/>
</dbReference>
<dbReference type="GO" id="GO:0008168">
    <property type="term" value="F:methyltransferase activity"/>
    <property type="evidence" value="ECO:0007669"/>
    <property type="project" value="UniProtKB-KW"/>
</dbReference>
<dbReference type="SUPFAM" id="SSF82199">
    <property type="entry name" value="SET domain"/>
    <property type="match status" value="1"/>
</dbReference>
<dbReference type="InterPro" id="IPR046341">
    <property type="entry name" value="SET_dom_sf"/>
</dbReference>
<comment type="caution">
    <text evidence="7">The sequence shown here is derived from an EMBL/GenBank/DDBJ whole genome shotgun (WGS) entry which is preliminary data.</text>
</comment>
<keyword evidence="2" id="KW-0158">Chromosome</keyword>
<dbReference type="PROSITE" id="PS50280">
    <property type="entry name" value="SET"/>
    <property type="match status" value="1"/>
</dbReference>
<dbReference type="InterPro" id="IPR050777">
    <property type="entry name" value="SET2_Histone-Lys_MeTrsfase"/>
</dbReference>
<evidence type="ECO:0000256" key="5">
    <source>
        <dbReference type="ARBA" id="ARBA00022691"/>
    </source>
</evidence>
<keyword evidence="3" id="KW-0489">Methyltransferase</keyword>
<dbReference type="GO" id="GO:0032259">
    <property type="term" value="P:methylation"/>
    <property type="evidence" value="ECO:0007669"/>
    <property type="project" value="UniProtKB-KW"/>
</dbReference>
<name>A0A1G2M3F0_9BACT</name>
<dbReference type="GO" id="GO:0005694">
    <property type="term" value="C:chromosome"/>
    <property type="evidence" value="ECO:0007669"/>
    <property type="project" value="UniProtKB-SubCell"/>
</dbReference>
<comment type="subcellular location">
    <subcellularLocation>
        <location evidence="1">Chromosome</location>
    </subcellularLocation>
</comment>
<gene>
    <name evidence="7" type="ORF">A2664_00580</name>
</gene>
<dbReference type="Proteomes" id="UP000178873">
    <property type="component" value="Unassembled WGS sequence"/>
</dbReference>
<dbReference type="SMART" id="SM00317">
    <property type="entry name" value="SET"/>
    <property type="match status" value="1"/>
</dbReference>
<organism evidence="7 8">
    <name type="scientific">Candidatus Taylorbacteria bacterium RIFCSPHIGHO2_01_FULL_46_22b</name>
    <dbReference type="NCBI Taxonomy" id="1802301"/>
    <lineage>
        <taxon>Bacteria</taxon>
        <taxon>Candidatus Tayloriibacteriota</taxon>
    </lineage>
</organism>
<evidence type="ECO:0000256" key="4">
    <source>
        <dbReference type="ARBA" id="ARBA00022679"/>
    </source>
</evidence>
<sequence>MKQGNVEVRKSNIQGKGVFALRDFKKGEEVFRYKRGKFIKKENISSLSEDERNSLDFVDADIYELMEPLGSFVNHSCDPNTVEQLGEKEIVSFAFKPIKAGDEITVDYRVRAFDEWKLDCMCNSKNCSEIVAGSFFSLPEHLQKQYLSFAPKFIKEEYQRRNHT</sequence>
<dbReference type="PANTHER" id="PTHR22884">
    <property type="entry name" value="SET DOMAIN PROTEINS"/>
    <property type="match status" value="1"/>
</dbReference>
<evidence type="ECO:0000256" key="3">
    <source>
        <dbReference type="ARBA" id="ARBA00022603"/>
    </source>
</evidence>
<accession>A0A1G2M3F0</accession>
<dbReference type="EMBL" id="MHRF01000005">
    <property type="protein sequence ID" value="OHA18425.1"/>
    <property type="molecule type" value="Genomic_DNA"/>
</dbReference>
<evidence type="ECO:0000313" key="8">
    <source>
        <dbReference type="Proteomes" id="UP000178873"/>
    </source>
</evidence>
<evidence type="ECO:0000256" key="2">
    <source>
        <dbReference type="ARBA" id="ARBA00022454"/>
    </source>
</evidence>